<keyword evidence="2" id="KW-1185">Reference proteome</keyword>
<dbReference type="Proteomes" id="UP000242592">
    <property type="component" value="Unassembled WGS sequence"/>
</dbReference>
<gene>
    <name evidence="1" type="ORF">SAMN02745199_1601</name>
</gene>
<dbReference type="InterPro" id="IPR003718">
    <property type="entry name" value="OsmC/Ohr_fam"/>
</dbReference>
<reference evidence="2" key="1">
    <citation type="submission" date="2016-11" db="EMBL/GenBank/DDBJ databases">
        <authorList>
            <person name="Varghese N."/>
            <person name="Submissions S."/>
        </authorList>
    </citation>
    <scope>NUCLEOTIDE SEQUENCE [LARGE SCALE GENOMIC DNA]</scope>
    <source>
        <strain evidence="2">DSM 15807</strain>
    </source>
</reference>
<protein>
    <submittedName>
        <fullName evidence="1">Uncharacterized OsmC-related protein</fullName>
    </submittedName>
</protein>
<dbReference type="EMBL" id="FQXN01000007">
    <property type="protein sequence ID" value="SHH57045.1"/>
    <property type="molecule type" value="Genomic_DNA"/>
</dbReference>
<sequence length="146" mass="16201">MAFLKFKISAESENPTKTLINARNFKMIIDEPESLGGKDEGANPVEYLLSALAGCLNVVGHLVAKEMGFELKKLKIDIDGNLNPDKFLGKLSEDRTGFTQINVSLSLETNASEEILKEWLKKVKQRCPVSDNLSNPTPIKFSLSKF</sequence>
<proteinExistence type="predicted"/>
<evidence type="ECO:0000313" key="2">
    <source>
        <dbReference type="Proteomes" id="UP000242592"/>
    </source>
</evidence>
<dbReference type="InterPro" id="IPR036102">
    <property type="entry name" value="OsmC/Ohrsf"/>
</dbReference>
<dbReference type="InterPro" id="IPR052924">
    <property type="entry name" value="OsmC/Ohr_hydroprdx_reductase"/>
</dbReference>
<dbReference type="AlphaFoldDB" id="A0A1M5U1T0"/>
<dbReference type="PANTHER" id="PTHR35368:SF1">
    <property type="entry name" value="HYDROPEROXIDE REDUCTASE"/>
    <property type="match status" value="1"/>
</dbReference>
<dbReference type="OrthoDB" id="1433018at2"/>
<dbReference type="Gene3D" id="3.30.300.20">
    <property type="match status" value="1"/>
</dbReference>
<dbReference type="PANTHER" id="PTHR35368">
    <property type="entry name" value="HYDROPEROXIDE REDUCTASE"/>
    <property type="match status" value="1"/>
</dbReference>
<evidence type="ECO:0000313" key="1">
    <source>
        <dbReference type="EMBL" id="SHH57045.1"/>
    </source>
</evidence>
<name>A0A1M5U1T0_9BACT</name>
<organism evidence="1 2">
    <name type="scientific">Thermosipho atlanticus DSM 15807</name>
    <dbReference type="NCBI Taxonomy" id="1123380"/>
    <lineage>
        <taxon>Bacteria</taxon>
        <taxon>Thermotogati</taxon>
        <taxon>Thermotogota</taxon>
        <taxon>Thermotogae</taxon>
        <taxon>Thermotogales</taxon>
        <taxon>Fervidobacteriaceae</taxon>
        <taxon>Thermosipho</taxon>
    </lineage>
</organism>
<dbReference type="SUPFAM" id="SSF82784">
    <property type="entry name" value="OsmC-like"/>
    <property type="match status" value="1"/>
</dbReference>
<dbReference type="InterPro" id="IPR015946">
    <property type="entry name" value="KH_dom-like_a/b"/>
</dbReference>
<dbReference type="RefSeq" id="WP_073073931.1">
    <property type="nucleotide sequence ID" value="NZ_FQXN01000007.1"/>
</dbReference>
<dbReference type="Pfam" id="PF02566">
    <property type="entry name" value="OsmC"/>
    <property type="match status" value="1"/>
</dbReference>
<accession>A0A1M5U1T0</accession>